<reference evidence="1" key="1">
    <citation type="journal article" date="2015" name="Nature">
        <title>Complex archaea that bridge the gap between prokaryotes and eukaryotes.</title>
        <authorList>
            <person name="Spang A."/>
            <person name="Saw J.H."/>
            <person name="Jorgensen S.L."/>
            <person name="Zaremba-Niedzwiedzka K."/>
            <person name="Martijn J."/>
            <person name="Lind A.E."/>
            <person name="van Eijk R."/>
            <person name="Schleper C."/>
            <person name="Guy L."/>
            <person name="Ettema T.J."/>
        </authorList>
    </citation>
    <scope>NUCLEOTIDE SEQUENCE</scope>
</reference>
<comment type="caution">
    <text evidence="1">The sequence shown here is derived from an EMBL/GenBank/DDBJ whole genome shotgun (WGS) entry which is preliminary data.</text>
</comment>
<evidence type="ECO:0000313" key="1">
    <source>
        <dbReference type="EMBL" id="KKM18282.1"/>
    </source>
</evidence>
<dbReference type="AlphaFoldDB" id="A0A0F9HT14"/>
<sequence>MAYDSNIQVAGLTLAINPEQYAQHFIKLGEYIRTVGGGVIDMDMNGYRLQAQVNSLTVTQVEDLKRRFALKTAVSFIDFIPIAETSPSRTIYEDLGSSTVEGQTVYLYVPQYSIYISDFIPRYEGGIINFGMAINEI</sequence>
<protein>
    <submittedName>
        <fullName evidence="1">Uncharacterized protein</fullName>
    </submittedName>
</protein>
<gene>
    <name evidence="1" type="ORF">LCGC14_1667260</name>
</gene>
<proteinExistence type="predicted"/>
<accession>A0A0F9HT14</accession>
<organism evidence="1">
    <name type="scientific">marine sediment metagenome</name>
    <dbReference type="NCBI Taxonomy" id="412755"/>
    <lineage>
        <taxon>unclassified sequences</taxon>
        <taxon>metagenomes</taxon>
        <taxon>ecological metagenomes</taxon>
    </lineage>
</organism>
<dbReference type="EMBL" id="LAZR01014254">
    <property type="protein sequence ID" value="KKM18282.1"/>
    <property type="molecule type" value="Genomic_DNA"/>
</dbReference>
<name>A0A0F9HT14_9ZZZZ</name>